<dbReference type="Pfam" id="PF00756">
    <property type="entry name" value="Esterase"/>
    <property type="match status" value="1"/>
</dbReference>
<dbReference type="KEGG" id="sdyn:Mal52_48970"/>
<proteinExistence type="predicted"/>
<dbReference type="InterPro" id="IPR050583">
    <property type="entry name" value="Mycobacterial_A85_antigen"/>
</dbReference>
<reference evidence="1 2" key="1">
    <citation type="submission" date="2019-02" db="EMBL/GenBank/DDBJ databases">
        <title>Deep-cultivation of Planctomycetes and their phenomic and genomic characterization uncovers novel biology.</title>
        <authorList>
            <person name="Wiegand S."/>
            <person name="Jogler M."/>
            <person name="Boedeker C."/>
            <person name="Pinto D."/>
            <person name="Vollmers J."/>
            <person name="Rivas-Marin E."/>
            <person name="Kohn T."/>
            <person name="Peeters S.H."/>
            <person name="Heuer A."/>
            <person name="Rast P."/>
            <person name="Oberbeckmann S."/>
            <person name="Bunk B."/>
            <person name="Jeske O."/>
            <person name="Meyerdierks A."/>
            <person name="Storesund J.E."/>
            <person name="Kallscheuer N."/>
            <person name="Luecker S."/>
            <person name="Lage O.M."/>
            <person name="Pohl T."/>
            <person name="Merkel B.J."/>
            <person name="Hornburger P."/>
            <person name="Mueller R.-W."/>
            <person name="Bruemmer F."/>
            <person name="Labrenz M."/>
            <person name="Spormann A.M."/>
            <person name="Op den Camp H."/>
            <person name="Overmann J."/>
            <person name="Amann R."/>
            <person name="Jetten M.S.M."/>
            <person name="Mascher T."/>
            <person name="Medema M.H."/>
            <person name="Devos D.P."/>
            <person name="Kaster A.-K."/>
            <person name="Ovreas L."/>
            <person name="Rohde M."/>
            <person name="Galperin M.Y."/>
            <person name="Jogler C."/>
        </authorList>
    </citation>
    <scope>NUCLEOTIDE SEQUENCE [LARGE SCALE GENOMIC DNA]</scope>
    <source>
        <strain evidence="1 2">Mal52</strain>
    </source>
</reference>
<dbReference type="InterPro" id="IPR000801">
    <property type="entry name" value="Esterase-like"/>
</dbReference>
<sequence length="530" mass="59991">MRTISTPAAPTESKLMANSRRFLRRSAKTLLFFFAWLLFFYLSDRPAPAAASDFSFEVSFDKAIHDKPFTGRVYLFFSKRETPAPRFGPNWFRPEPFLSTQVKDWQPGTPLRIAPGDLEELRTFPKSFAEVSLDGLYAQAVVRFNPHEREVGQGAGNGFSNVVRVDAKAPAKTLHLRVDQLAEPPKFKESKWSKEVVMRSPLLSDFYGRDVEMKAAVILPASYYDEPQRRYPVIYQIPGFGGTHFHGRRSKPVAEKNEEGVEFMRVMLDPNCPRGHHVFADSANNGPVGQALTDELIPHIDDEFRTIDQPAARFLTGHSSGGWSSLWLQVAYPDFFGGTWSTAPDPVDFRDFQQIDLYRAGENMYVDQDGQKRPLARLNNQPVLWYQDFADMEWALDYGGQLHSFEAVFSPRDKAGKPLSVWDRETGAVDTEVAKTWEKYDIRLILEQNWQTLGPKLAGKIHVFMGDEDTFYLDGATVLLKEALSKLGSDAVVEIYPGKNHSSLMTPELMARIRGEMVAAFLREYPLGGP</sequence>
<protein>
    <submittedName>
        <fullName evidence="1">Esterase</fullName>
    </submittedName>
</protein>
<keyword evidence="2" id="KW-1185">Reference proteome</keyword>
<name>A0A517ZV65_9PLAN</name>
<dbReference type="EMBL" id="CP036276">
    <property type="protein sequence ID" value="QDU46377.1"/>
    <property type="molecule type" value="Genomic_DNA"/>
</dbReference>
<gene>
    <name evidence="1" type="ORF">Mal52_48970</name>
</gene>
<dbReference type="AlphaFoldDB" id="A0A517ZV65"/>
<accession>A0A517ZV65</accession>
<dbReference type="Gene3D" id="3.40.50.1820">
    <property type="entry name" value="alpha/beta hydrolase"/>
    <property type="match status" value="1"/>
</dbReference>
<dbReference type="InterPro" id="IPR029058">
    <property type="entry name" value="AB_hydrolase_fold"/>
</dbReference>
<dbReference type="PANTHER" id="PTHR48098">
    <property type="entry name" value="ENTEROCHELIN ESTERASE-RELATED"/>
    <property type="match status" value="1"/>
</dbReference>
<dbReference type="Proteomes" id="UP000319383">
    <property type="component" value="Chromosome"/>
</dbReference>
<evidence type="ECO:0000313" key="2">
    <source>
        <dbReference type="Proteomes" id="UP000319383"/>
    </source>
</evidence>
<evidence type="ECO:0000313" key="1">
    <source>
        <dbReference type="EMBL" id="QDU46377.1"/>
    </source>
</evidence>
<organism evidence="1 2">
    <name type="scientific">Symmachiella dynata</name>
    <dbReference type="NCBI Taxonomy" id="2527995"/>
    <lineage>
        <taxon>Bacteria</taxon>
        <taxon>Pseudomonadati</taxon>
        <taxon>Planctomycetota</taxon>
        <taxon>Planctomycetia</taxon>
        <taxon>Planctomycetales</taxon>
        <taxon>Planctomycetaceae</taxon>
        <taxon>Symmachiella</taxon>
    </lineage>
</organism>
<dbReference type="PANTHER" id="PTHR48098:SF3">
    <property type="entry name" value="IRON(III) ENTEROBACTIN ESTERASE"/>
    <property type="match status" value="1"/>
</dbReference>
<dbReference type="SUPFAM" id="SSF53474">
    <property type="entry name" value="alpha/beta-Hydrolases"/>
    <property type="match status" value="1"/>
</dbReference>